<dbReference type="Pfam" id="PF26059">
    <property type="entry name" value="DUF8020"/>
    <property type="match status" value="1"/>
</dbReference>
<sequence>MKIGVSAVTATFMAVTVLGVTAGTASSRPTEVKDEVVTTGEEEGVAYRAVLADGAKGLTTVVEGGKFEIAEHGAKVLLKSRMGEVVAVVPLTFEVSGHAVSVAHQIGEEGRKLVLAPRVGAKEIGEMRPISSMARLVTELNRNVVGMVVGGLLGGLIGAVIGLGFFSIVTGPIGMAVGAVAGGYIMGGQPFAEAVMAVVNGEG</sequence>
<organism evidence="4 5">
    <name type="scientific">Nocardia iowensis</name>
    <dbReference type="NCBI Taxonomy" id="204891"/>
    <lineage>
        <taxon>Bacteria</taxon>
        <taxon>Bacillati</taxon>
        <taxon>Actinomycetota</taxon>
        <taxon>Actinomycetes</taxon>
        <taxon>Mycobacteriales</taxon>
        <taxon>Nocardiaceae</taxon>
        <taxon>Nocardia</taxon>
    </lineage>
</organism>
<feature type="transmembrane region" description="Helical" evidence="1">
    <location>
        <begin position="144"/>
        <end position="166"/>
    </location>
</feature>
<dbReference type="EMBL" id="CP078145">
    <property type="protein sequence ID" value="QXN94633.1"/>
    <property type="molecule type" value="Genomic_DNA"/>
</dbReference>
<keyword evidence="5" id="KW-1185">Reference proteome</keyword>
<accession>A0ABX8RYJ1</accession>
<keyword evidence="1" id="KW-0472">Membrane</keyword>
<evidence type="ECO:0000313" key="4">
    <source>
        <dbReference type="EMBL" id="QXN94633.1"/>
    </source>
</evidence>
<dbReference type="Proteomes" id="UP000694257">
    <property type="component" value="Chromosome"/>
</dbReference>
<evidence type="ECO:0000256" key="2">
    <source>
        <dbReference type="SAM" id="SignalP"/>
    </source>
</evidence>
<feature type="domain" description="DUF8020" evidence="3">
    <location>
        <begin position="44"/>
        <end position="118"/>
    </location>
</feature>
<evidence type="ECO:0000256" key="1">
    <source>
        <dbReference type="SAM" id="Phobius"/>
    </source>
</evidence>
<name>A0ABX8RYJ1_NOCIO</name>
<gene>
    <name evidence="4" type="ORF">KV110_17210</name>
</gene>
<protein>
    <recommendedName>
        <fullName evidence="3">DUF8020 domain-containing protein</fullName>
    </recommendedName>
</protein>
<evidence type="ECO:0000313" key="5">
    <source>
        <dbReference type="Proteomes" id="UP000694257"/>
    </source>
</evidence>
<feature type="signal peptide" evidence="2">
    <location>
        <begin position="1"/>
        <end position="22"/>
    </location>
</feature>
<dbReference type="RefSeq" id="WP_218477261.1">
    <property type="nucleotide sequence ID" value="NZ_BAABJN010000015.1"/>
</dbReference>
<keyword evidence="1" id="KW-1133">Transmembrane helix</keyword>
<keyword evidence="2" id="KW-0732">Signal</keyword>
<keyword evidence="1" id="KW-0812">Transmembrane</keyword>
<reference evidence="4 5" key="1">
    <citation type="submission" date="2021-07" db="EMBL/GenBank/DDBJ databases">
        <title>Whole Genome Sequence of Nocardia Iowensis.</title>
        <authorList>
            <person name="Lamm A."/>
            <person name="Collins-Fairclough A.M."/>
            <person name="Bunk B."/>
            <person name="Sproer C."/>
        </authorList>
    </citation>
    <scope>NUCLEOTIDE SEQUENCE [LARGE SCALE GENOMIC DNA]</scope>
    <source>
        <strain evidence="4 5">NRRL 5646</strain>
    </source>
</reference>
<dbReference type="InterPro" id="IPR058333">
    <property type="entry name" value="DUF8020"/>
</dbReference>
<feature type="chain" id="PRO_5046405780" description="DUF8020 domain-containing protein" evidence="2">
    <location>
        <begin position="23"/>
        <end position="203"/>
    </location>
</feature>
<evidence type="ECO:0000259" key="3">
    <source>
        <dbReference type="Pfam" id="PF26059"/>
    </source>
</evidence>
<proteinExistence type="predicted"/>